<keyword evidence="2" id="KW-1185">Reference proteome</keyword>
<reference evidence="1" key="1">
    <citation type="journal article" date="2020" name="Fungal Divers.">
        <title>Resolving the Mortierellaceae phylogeny through synthesis of multi-gene phylogenetics and phylogenomics.</title>
        <authorList>
            <person name="Vandepol N."/>
            <person name="Liber J."/>
            <person name="Desiro A."/>
            <person name="Na H."/>
            <person name="Kennedy M."/>
            <person name="Barry K."/>
            <person name="Grigoriev I.V."/>
            <person name="Miller A.N."/>
            <person name="O'Donnell K."/>
            <person name="Stajich J.E."/>
            <person name="Bonito G."/>
        </authorList>
    </citation>
    <scope>NUCLEOTIDE SEQUENCE</scope>
    <source>
        <strain evidence="1">NRRL 2769</strain>
    </source>
</reference>
<accession>A0A9P6SXU2</accession>
<protein>
    <submittedName>
        <fullName evidence="1">Uncharacterized protein</fullName>
    </submittedName>
</protein>
<proteinExistence type="predicted"/>
<comment type="caution">
    <text evidence="1">The sequence shown here is derived from an EMBL/GenBank/DDBJ whole genome shotgun (WGS) entry which is preliminary data.</text>
</comment>
<dbReference type="Proteomes" id="UP000703661">
    <property type="component" value="Unassembled WGS sequence"/>
</dbReference>
<gene>
    <name evidence="1" type="ORF">BGZ80_001352</name>
</gene>
<organism evidence="1 2">
    <name type="scientific">Entomortierella chlamydospora</name>
    <dbReference type="NCBI Taxonomy" id="101097"/>
    <lineage>
        <taxon>Eukaryota</taxon>
        <taxon>Fungi</taxon>
        <taxon>Fungi incertae sedis</taxon>
        <taxon>Mucoromycota</taxon>
        <taxon>Mortierellomycotina</taxon>
        <taxon>Mortierellomycetes</taxon>
        <taxon>Mortierellales</taxon>
        <taxon>Mortierellaceae</taxon>
        <taxon>Entomortierella</taxon>
    </lineage>
</organism>
<sequence>MIPVVDPTSKKINYDRIQMIEFDGAPKLRLQLGGIQKCDLSAAIARRVLGFIDSFQNFYQVHLTTDLFDELAWRYMGIALETVGLTERFYRTIVYPVYGNKNWSQVKICLSNIFRLPLIQADVVEKLYAVKPLPSEDGRTYGDHIKMLLKASGEDDRHPALISRILASLPDAGREIVINKFGSPESIKTVGELVHFMRSYPSIH</sequence>
<name>A0A9P6SXU2_9FUNG</name>
<dbReference type="EMBL" id="JAAAID010001303">
    <property type="protein sequence ID" value="KAG0010591.1"/>
    <property type="molecule type" value="Genomic_DNA"/>
</dbReference>
<evidence type="ECO:0000313" key="1">
    <source>
        <dbReference type="EMBL" id="KAG0010591.1"/>
    </source>
</evidence>
<dbReference type="AlphaFoldDB" id="A0A9P6SXU2"/>
<evidence type="ECO:0000313" key="2">
    <source>
        <dbReference type="Proteomes" id="UP000703661"/>
    </source>
</evidence>